<dbReference type="OrthoDB" id="9808724at2"/>
<accession>A0A3N4ML94</accession>
<dbReference type="GO" id="GO:0004553">
    <property type="term" value="F:hydrolase activity, hydrolyzing O-glycosyl compounds"/>
    <property type="evidence" value="ECO:0007669"/>
    <property type="project" value="UniProtKB-ARBA"/>
</dbReference>
<dbReference type="Proteomes" id="UP000279089">
    <property type="component" value="Unassembled WGS sequence"/>
</dbReference>
<dbReference type="EMBL" id="RMBX01000001">
    <property type="protein sequence ID" value="RPD42836.1"/>
    <property type="molecule type" value="Genomic_DNA"/>
</dbReference>
<evidence type="ECO:0000313" key="2">
    <source>
        <dbReference type="EMBL" id="RPD42836.1"/>
    </source>
</evidence>
<dbReference type="PANTHER" id="PTHR35332">
    <property type="entry name" value="REGULATION OF ENOLASE PROTEIN 1"/>
    <property type="match status" value="1"/>
</dbReference>
<reference evidence="3" key="1">
    <citation type="submission" date="2018-11" db="EMBL/GenBank/DDBJ databases">
        <title>Chitinophaga lutea sp.nov., isolate from arsenic contaminated soil.</title>
        <authorList>
            <person name="Zong Y."/>
        </authorList>
    </citation>
    <scope>NUCLEOTIDE SEQUENCE [LARGE SCALE GENOMIC DNA]</scope>
    <source>
        <strain evidence="3">YLT18</strain>
    </source>
</reference>
<dbReference type="SUPFAM" id="SSF49899">
    <property type="entry name" value="Concanavalin A-like lectins/glucanases"/>
    <property type="match status" value="1"/>
</dbReference>
<organism evidence="2 3">
    <name type="scientific">Chitinophaga barathri</name>
    <dbReference type="NCBI Taxonomy" id="1647451"/>
    <lineage>
        <taxon>Bacteria</taxon>
        <taxon>Pseudomonadati</taxon>
        <taxon>Bacteroidota</taxon>
        <taxon>Chitinophagia</taxon>
        <taxon>Chitinophagales</taxon>
        <taxon>Chitinophagaceae</taxon>
        <taxon>Chitinophaga</taxon>
    </lineage>
</organism>
<evidence type="ECO:0000256" key="1">
    <source>
        <dbReference type="SAM" id="SignalP"/>
    </source>
</evidence>
<dbReference type="GO" id="GO:0005975">
    <property type="term" value="P:carbohydrate metabolic process"/>
    <property type="evidence" value="ECO:0007669"/>
    <property type="project" value="UniProtKB-ARBA"/>
</dbReference>
<proteinExistence type="predicted"/>
<keyword evidence="1" id="KW-0732">Signal</keyword>
<dbReference type="PANTHER" id="PTHR35332:SF2">
    <property type="entry name" value="REGULATION OF ENOLASE PROTEIN 1"/>
    <property type="match status" value="1"/>
</dbReference>
<name>A0A3N4ML94_9BACT</name>
<dbReference type="Gene3D" id="2.60.120.200">
    <property type="match status" value="1"/>
</dbReference>
<dbReference type="RefSeq" id="WP_120514117.1">
    <property type="nucleotide sequence ID" value="NZ_QXZY01000001.1"/>
</dbReference>
<evidence type="ECO:0000313" key="3">
    <source>
        <dbReference type="Proteomes" id="UP000279089"/>
    </source>
</evidence>
<gene>
    <name evidence="2" type="ORF">EG028_00620</name>
</gene>
<dbReference type="InterPro" id="IPR013320">
    <property type="entry name" value="ConA-like_dom_sf"/>
</dbReference>
<sequence length="222" mass="24524">MFQKTAALLALCLTATLITKASDSLRLKAIPHPLSWNAQPAGVSIRSANAFSMKAAKGTDLYSFVDGSFYVHQVPMLLFKPDTAFIFSARIKPQFKALYDGAAILLYNDSSNWAKLLLEKMDDGSVSIGSSVVRNRVTDDNYHRSAPTGEIYLKAVRSGKIYCFYSSADGKTWNLLRTFSLSNPDSLRIGFYAQSPKGEGLTVEVTDLRYKGEPFKSFFTGE</sequence>
<feature type="signal peptide" evidence="1">
    <location>
        <begin position="1"/>
        <end position="21"/>
    </location>
</feature>
<keyword evidence="3" id="KW-1185">Reference proteome</keyword>
<dbReference type="Pfam" id="PF07081">
    <property type="entry name" value="DUF1349"/>
    <property type="match status" value="1"/>
</dbReference>
<dbReference type="InterPro" id="IPR009784">
    <property type="entry name" value="DUF1349"/>
</dbReference>
<dbReference type="AlphaFoldDB" id="A0A3N4ML94"/>
<comment type="caution">
    <text evidence="2">The sequence shown here is derived from an EMBL/GenBank/DDBJ whole genome shotgun (WGS) entry which is preliminary data.</text>
</comment>
<feature type="chain" id="PRO_5018144154" evidence="1">
    <location>
        <begin position="22"/>
        <end position="222"/>
    </location>
</feature>
<protein>
    <submittedName>
        <fullName evidence="2">DUF1349 domain-containing protein</fullName>
    </submittedName>
</protein>